<protein>
    <recommendedName>
        <fullName evidence="1">DNA helicase Pif1-like 2B domain-containing protein</fullName>
    </recommendedName>
</protein>
<dbReference type="OrthoDB" id="432234at2759"/>
<reference evidence="2" key="2">
    <citation type="submission" date="2020-05" db="EMBL/GenBank/DDBJ databases">
        <authorList>
            <person name="Kim H.-S."/>
            <person name="Proctor R.H."/>
            <person name="Brown D.W."/>
        </authorList>
    </citation>
    <scope>NUCLEOTIDE SEQUENCE</scope>
    <source>
        <strain evidence="2">NRRL 45417</strain>
    </source>
</reference>
<dbReference type="AlphaFoldDB" id="A0A8H4TM98"/>
<reference evidence="2" key="1">
    <citation type="journal article" date="2020" name="BMC Genomics">
        <title>Correction to: Identification and distribution of gene clusters required for synthesis of sphingolipid metabolism inhibitors in diverse species of the filamentous fungus Fusarium.</title>
        <authorList>
            <person name="Kim H.S."/>
            <person name="Lohmar J.M."/>
            <person name="Busman M."/>
            <person name="Brown D.W."/>
            <person name="Naumann T.A."/>
            <person name="Divon H.H."/>
            <person name="Lysoe E."/>
            <person name="Uhlig S."/>
            <person name="Proctor R.H."/>
        </authorList>
    </citation>
    <scope>NUCLEOTIDE SEQUENCE</scope>
    <source>
        <strain evidence="2">NRRL 45417</strain>
    </source>
</reference>
<dbReference type="Pfam" id="PF21530">
    <property type="entry name" value="Pif1_2B_dom"/>
    <property type="match status" value="1"/>
</dbReference>
<dbReference type="PANTHER" id="PTHR47642">
    <property type="entry name" value="ATP-DEPENDENT DNA HELICASE"/>
    <property type="match status" value="1"/>
</dbReference>
<dbReference type="SUPFAM" id="SSF52540">
    <property type="entry name" value="P-loop containing nucleoside triphosphate hydrolases"/>
    <property type="match status" value="1"/>
</dbReference>
<accession>A0A8H4TM98</accession>
<dbReference type="InterPro" id="IPR051055">
    <property type="entry name" value="PIF1_helicase"/>
</dbReference>
<dbReference type="CDD" id="cd18809">
    <property type="entry name" value="SF1_C_RecD"/>
    <property type="match status" value="1"/>
</dbReference>
<feature type="domain" description="DNA helicase Pif1-like 2B" evidence="1">
    <location>
        <begin position="90"/>
        <end position="119"/>
    </location>
</feature>
<name>A0A8H4TM98_9HYPO</name>
<sequence length="299" mass="34560">MLLKHNPNDQDATKLFAYKKSVQEENQERFSRLSGRGNIYKAIDGFDWRPNHTELEHYNERARHDRYSDVPYVDMTLQQCKDSPLDAYVEMKVGAMVMLKVNLDTERGLVNGSQGTVIGWEPHDPAKLPNSKKGTTLNIDVLAGHHADWRARKISEYAERRHIREWPIVRFQNGITRTIYPWCMVNTLGATMPYSVLYRTQLPLVLAWAVSIHKSLGMTLNRVTTDLSQAWEQPLKYVALSRVTSLGGLSILEPDKKEKRKGVTRESSLDVIESSSHVVRYFLEEKFGRNLFRELEEDR</sequence>
<organism evidence="2 3">
    <name type="scientific">Fusarium gaditjirri</name>
    <dbReference type="NCBI Taxonomy" id="282569"/>
    <lineage>
        <taxon>Eukaryota</taxon>
        <taxon>Fungi</taxon>
        <taxon>Dikarya</taxon>
        <taxon>Ascomycota</taxon>
        <taxon>Pezizomycotina</taxon>
        <taxon>Sordariomycetes</taxon>
        <taxon>Hypocreomycetidae</taxon>
        <taxon>Hypocreales</taxon>
        <taxon>Nectriaceae</taxon>
        <taxon>Fusarium</taxon>
        <taxon>Fusarium nisikadoi species complex</taxon>
    </lineage>
</organism>
<evidence type="ECO:0000313" key="3">
    <source>
        <dbReference type="Proteomes" id="UP000604273"/>
    </source>
</evidence>
<dbReference type="EMBL" id="JABFAI010000024">
    <property type="protein sequence ID" value="KAF4960339.1"/>
    <property type="molecule type" value="Genomic_DNA"/>
</dbReference>
<dbReference type="InterPro" id="IPR049163">
    <property type="entry name" value="Pif1-like_2B_dom"/>
</dbReference>
<comment type="caution">
    <text evidence="2">The sequence shown here is derived from an EMBL/GenBank/DDBJ whole genome shotgun (WGS) entry which is preliminary data.</text>
</comment>
<dbReference type="InterPro" id="IPR027417">
    <property type="entry name" value="P-loop_NTPase"/>
</dbReference>
<evidence type="ECO:0000259" key="1">
    <source>
        <dbReference type="Pfam" id="PF21530"/>
    </source>
</evidence>
<gene>
    <name evidence="2" type="ORF">FGADI_986</name>
</gene>
<dbReference type="Proteomes" id="UP000604273">
    <property type="component" value="Unassembled WGS sequence"/>
</dbReference>
<proteinExistence type="predicted"/>
<keyword evidence="3" id="KW-1185">Reference proteome</keyword>
<evidence type="ECO:0000313" key="2">
    <source>
        <dbReference type="EMBL" id="KAF4960339.1"/>
    </source>
</evidence>